<organism evidence="1 2">
    <name type="scientific">Weissella halotolerans DSM 20190</name>
    <dbReference type="NCBI Taxonomy" id="1123500"/>
    <lineage>
        <taxon>Bacteria</taxon>
        <taxon>Bacillati</taxon>
        <taxon>Bacillota</taxon>
        <taxon>Bacilli</taxon>
        <taxon>Lactobacillales</taxon>
        <taxon>Lactobacillaceae</taxon>
        <taxon>Weissella</taxon>
    </lineage>
</organism>
<dbReference type="RefSeq" id="WP_022791635.1">
    <property type="nucleotide sequence ID" value="NZ_ATUU01000002.1"/>
</dbReference>
<dbReference type="PANTHER" id="PTHR38455:SF1">
    <property type="entry name" value="DUF951 DOMAIN-CONTAINING PROTEIN"/>
    <property type="match status" value="1"/>
</dbReference>
<evidence type="ECO:0008006" key="3">
    <source>
        <dbReference type="Google" id="ProtNLM"/>
    </source>
</evidence>
<dbReference type="PANTHER" id="PTHR38455">
    <property type="entry name" value="HYPOTHETICAL CYTOSOLIC PROTEIN"/>
    <property type="match status" value="1"/>
</dbReference>
<dbReference type="PIRSF" id="PIRSF037263">
    <property type="entry name" value="DUF951_bac"/>
    <property type="match status" value="1"/>
</dbReference>
<comment type="caution">
    <text evidence="1">The sequence shown here is derived from an EMBL/GenBank/DDBJ whole genome shotgun (WGS) entry which is preliminary data.</text>
</comment>
<sequence>MYQLHDIVELRKPHPCGHNAWEITRIGADMKLLCQGCQHSVMLTRHDFDKRFKRVLRTADGQQDRLH</sequence>
<dbReference type="InterPro" id="IPR009296">
    <property type="entry name" value="DUF951"/>
</dbReference>
<protein>
    <recommendedName>
        <fullName evidence="3">DUF951 domain-containing protein</fullName>
    </recommendedName>
</protein>
<dbReference type="Pfam" id="PF06107">
    <property type="entry name" value="DUF951"/>
    <property type="match status" value="1"/>
</dbReference>
<gene>
    <name evidence="1" type="ORF">IV68_GL000566</name>
</gene>
<dbReference type="AlphaFoldDB" id="A0A0R2FUW5"/>
<dbReference type="FunCoup" id="A0A0R2FUW5">
    <property type="interactions" value="8"/>
</dbReference>
<dbReference type="OrthoDB" id="9802710at2"/>
<proteinExistence type="predicted"/>
<dbReference type="InParanoid" id="A0A0R2FUW5"/>
<dbReference type="Proteomes" id="UP000051296">
    <property type="component" value="Unassembled WGS sequence"/>
</dbReference>
<dbReference type="STRING" id="1123500.GCA_000420365_00875"/>
<dbReference type="PATRIC" id="fig|1123500.6.peg.569"/>
<name>A0A0R2FUW5_9LACO</name>
<dbReference type="EMBL" id="JQAX01000002">
    <property type="protein sequence ID" value="KRN32217.1"/>
    <property type="molecule type" value="Genomic_DNA"/>
</dbReference>
<evidence type="ECO:0000313" key="2">
    <source>
        <dbReference type="Proteomes" id="UP000051296"/>
    </source>
</evidence>
<keyword evidence="2" id="KW-1185">Reference proteome</keyword>
<dbReference type="eggNOG" id="COG4481">
    <property type="taxonomic scope" value="Bacteria"/>
</dbReference>
<evidence type="ECO:0000313" key="1">
    <source>
        <dbReference type="EMBL" id="KRN32217.1"/>
    </source>
</evidence>
<reference evidence="1 2" key="1">
    <citation type="journal article" date="2015" name="Genome Announc.">
        <title>Expanding the biotechnology potential of lactobacilli through comparative genomics of 213 strains and associated genera.</title>
        <authorList>
            <person name="Sun Z."/>
            <person name="Harris H.M."/>
            <person name="McCann A."/>
            <person name="Guo C."/>
            <person name="Argimon S."/>
            <person name="Zhang W."/>
            <person name="Yang X."/>
            <person name="Jeffery I.B."/>
            <person name="Cooney J.C."/>
            <person name="Kagawa T.F."/>
            <person name="Liu W."/>
            <person name="Song Y."/>
            <person name="Salvetti E."/>
            <person name="Wrobel A."/>
            <person name="Rasinkangas P."/>
            <person name="Parkhill J."/>
            <person name="Rea M.C."/>
            <person name="O'Sullivan O."/>
            <person name="Ritari J."/>
            <person name="Douillard F.P."/>
            <person name="Paul Ross R."/>
            <person name="Yang R."/>
            <person name="Briner A.E."/>
            <person name="Felis G.E."/>
            <person name="de Vos W.M."/>
            <person name="Barrangou R."/>
            <person name="Klaenhammer T.R."/>
            <person name="Caufield P.W."/>
            <person name="Cui Y."/>
            <person name="Zhang H."/>
            <person name="O'Toole P.W."/>
        </authorList>
    </citation>
    <scope>NUCLEOTIDE SEQUENCE [LARGE SCALE GENOMIC DNA]</scope>
    <source>
        <strain evidence="1 2">DSM 20190</strain>
    </source>
</reference>
<accession>A0A0R2FUW5</accession>